<feature type="region of interest" description="Disordered" evidence="1">
    <location>
        <begin position="486"/>
        <end position="660"/>
    </location>
</feature>
<comment type="caution">
    <text evidence="3">The sequence shown here is derived from an EMBL/GenBank/DDBJ whole genome shotgun (WGS) entry which is preliminary data.</text>
</comment>
<organism evidence="3 4">
    <name type="scientific">Cyclotella cryptica</name>
    <dbReference type="NCBI Taxonomy" id="29204"/>
    <lineage>
        <taxon>Eukaryota</taxon>
        <taxon>Sar</taxon>
        <taxon>Stramenopiles</taxon>
        <taxon>Ochrophyta</taxon>
        <taxon>Bacillariophyta</taxon>
        <taxon>Coscinodiscophyceae</taxon>
        <taxon>Thalassiosirophycidae</taxon>
        <taxon>Stephanodiscales</taxon>
        <taxon>Stephanodiscaceae</taxon>
        <taxon>Cyclotella</taxon>
    </lineage>
</organism>
<evidence type="ECO:0000256" key="1">
    <source>
        <dbReference type="SAM" id="MobiDB-lite"/>
    </source>
</evidence>
<feature type="compositionally biased region" description="Polar residues" evidence="1">
    <location>
        <begin position="601"/>
        <end position="643"/>
    </location>
</feature>
<gene>
    <name evidence="3" type="ORF">HJC23_003477</name>
</gene>
<feature type="signal peptide" evidence="2">
    <location>
        <begin position="1"/>
        <end position="20"/>
    </location>
</feature>
<evidence type="ECO:0008006" key="5">
    <source>
        <dbReference type="Google" id="ProtNLM"/>
    </source>
</evidence>
<keyword evidence="4" id="KW-1185">Reference proteome</keyword>
<evidence type="ECO:0000256" key="2">
    <source>
        <dbReference type="SAM" id="SignalP"/>
    </source>
</evidence>
<protein>
    <recommendedName>
        <fullName evidence="5">G domain-containing protein</fullName>
    </recommendedName>
</protein>
<proteinExistence type="predicted"/>
<dbReference type="EMBL" id="JABMIG020000015">
    <property type="protein sequence ID" value="KAL3803202.1"/>
    <property type="molecule type" value="Genomic_DNA"/>
</dbReference>
<accession>A0ABD3QRY4</accession>
<reference evidence="3 4" key="1">
    <citation type="journal article" date="2020" name="G3 (Bethesda)">
        <title>Improved Reference Genome for Cyclotella cryptica CCMP332, a Model for Cell Wall Morphogenesis, Salinity Adaptation, and Lipid Production in Diatoms (Bacillariophyta).</title>
        <authorList>
            <person name="Roberts W.R."/>
            <person name="Downey K.M."/>
            <person name="Ruck E.C."/>
            <person name="Traller J.C."/>
            <person name="Alverson A.J."/>
        </authorList>
    </citation>
    <scope>NUCLEOTIDE SEQUENCE [LARGE SCALE GENOMIC DNA]</scope>
    <source>
        <strain evidence="3 4">CCMP332</strain>
    </source>
</reference>
<feature type="compositionally biased region" description="Polar residues" evidence="1">
    <location>
        <begin position="542"/>
        <end position="571"/>
    </location>
</feature>
<dbReference type="AlphaFoldDB" id="A0ABD3QRY4"/>
<evidence type="ECO:0000313" key="3">
    <source>
        <dbReference type="EMBL" id="KAL3803202.1"/>
    </source>
</evidence>
<evidence type="ECO:0000313" key="4">
    <source>
        <dbReference type="Proteomes" id="UP001516023"/>
    </source>
</evidence>
<feature type="region of interest" description="Disordered" evidence="1">
    <location>
        <begin position="53"/>
        <end position="83"/>
    </location>
</feature>
<dbReference type="Proteomes" id="UP001516023">
    <property type="component" value="Unassembled WGS sequence"/>
</dbReference>
<feature type="chain" id="PRO_5044879480" description="G domain-containing protein" evidence="2">
    <location>
        <begin position="21"/>
        <end position="660"/>
    </location>
</feature>
<feature type="compositionally biased region" description="Basic and acidic residues" evidence="1">
    <location>
        <begin position="498"/>
        <end position="507"/>
    </location>
</feature>
<name>A0ABD3QRY4_9STRA</name>
<feature type="compositionally biased region" description="Basic and acidic residues" evidence="1">
    <location>
        <begin position="517"/>
        <end position="526"/>
    </location>
</feature>
<feature type="compositionally biased region" description="Low complexity" evidence="1">
    <location>
        <begin position="651"/>
        <end position="660"/>
    </location>
</feature>
<sequence length="660" mass="73414">MTGSFFIILIALLLFPSIQSFHLRAPSSTSWSRPVNKARSAIMNADLAQANHPLPGGDDVASSNKIRSGAPLSSPLEDSSPAAITDNTPTMGTLYITIGPQCSGKTTILKRIFGTSFHKSEGIVSDMTTLAGGIDITIDDQALLYIPVPIQYFLHDSNASDTSAAGVEGKGISPSMMVLGKTIQERICDSSNDELRWVIQRLGGVISSEKFASLLRVSSEQSEHNNPVHVDLVAAVESIISSKDDSEPLPKEVDLFIVESIFRPRPLELIRNITRDVSSPSSSIESSALDAALDQLKSHATNNHTHSRTAPLAWGNTNTRPREYKSALEAASLSRRPVEFIVFGGMETCNMIREHLSRRDYRMSHDVDAAITDNDQIINCHDVDHCSNVEDQYQLRCLPKLTRLELLKRNLKRFAATGKYIPSGAIQDAIVRVESMLASAAAEAKKNVDYSSNLSLEEAKFRLDYELAMLAGYVLHTDRTVSLASNQNVNHGANGRTRTVDLNHESRQYAGGRNGRGRAEGGRCDNESYQGWNPYEGRWNGRGQSNFQRNHYGQIRQDGNNQRGQVWSPHSSHGRSQPRGRSDNDYNSNQQAPNRWGQGRGSSVHSYWQSHNTPYNYQQGNQSRSYSTSQYRHTNALNEYNNSHNEDNRFRQNNYNYQNP</sequence>
<keyword evidence="2" id="KW-0732">Signal</keyword>